<evidence type="ECO:0000313" key="2">
    <source>
        <dbReference type="Proteomes" id="UP000219914"/>
    </source>
</evidence>
<sequence>MVNVTLVLNYIGDQIDAIIVKVKEILQSPCSPIGRLVQVPGFQVLSAYTTSAHCRAREPAFTVSALVGFALAADGALSGPS</sequence>
<reference evidence="1 2" key="1">
    <citation type="submission" date="2017-09" db="EMBL/GenBank/DDBJ databases">
        <title>Comparative genomics of rhizobia isolated from Phaseolus vulgaris in China.</title>
        <authorList>
            <person name="Tong W."/>
        </authorList>
    </citation>
    <scope>NUCLEOTIDE SEQUENCE [LARGE SCALE GENOMIC DNA]</scope>
    <source>
        <strain evidence="1 2">FH14</strain>
    </source>
</reference>
<evidence type="ECO:0000313" key="1">
    <source>
        <dbReference type="EMBL" id="PDT21440.1"/>
    </source>
</evidence>
<dbReference type="EMBL" id="NWSY01000018">
    <property type="protein sequence ID" value="PDT21440.1"/>
    <property type="molecule type" value="Genomic_DNA"/>
</dbReference>
<comment type="caution">
    <text evidence="1">The sequence shown here is derived from an EMBL/GenBank/DDBJ whole genome shotgun (WGS) entry which is preliminary data.</text>
</comment>
<gene>
    <name evidence="1" type="ORF">CO674_22930</name>
</gene>
<organism evidence="1 2">
    <name type="scientific">Rhizobium hidalgonense</name>
    <dbReference type="NCBI Taxonomy" id="1538159"/>
    <lineage>
        <taxon>Bacteria</taxon>
        <taxon>Pseudomonadati</taxon>
        <taxon>Pseudomonadota</taxon>
        <taxon>Alphaproteobacteria</taxon>
        <taxon>Hyphomicrobiales</taxon>
        <taxon>Rhizobiaceae</taxon>
        <taxon>Rhizobium/Agrobacterium group</taxon>
        <taxon>Rhizobium</taxon>
    </lineage>
</organism>
<keyword evidence="2" id="KW-1185">Reference proteome</keyword>
<accession>A0ABX4JNG6</accession>
<name>A0ABX4JNG6_9HYPH</name>
<proteinExistence type="predicted"/>
<protein>
    <submittedName>
        <fullName evidence="1">Uncharacterized protein</fullName>
    </submittedName>
</protein>
<dbReference type="Proteomes" id="UP000219914">
    <property type="component" value="Unassembled WGS sequence"/>
</dbReference>